<dbReference type="InterPro" id="IPR007463">
    <property type="entry name" value="DUF507"/>
</dbReference>
<protein>
    <submittedName>
        <fullName evidence="1">Uncharacterized protein</fullName>
    </submittedName>
</protein>
<evidence type="ECO:0000313" key="1">
    <source>
        <dbReference type="EMBL" id="SFV60135.1"/>
    </source>
</evidence>
<dbReference type="AlphaFoldDB" id="A0A1W1C306"/>
<reference evidence="1" key="1">
    <citation type="submission" date="2016-10" db="EMBL/GenBank/DDBJ databases">
        <authorList>
            <person name="de Groot N.N."/>
        </authorList>
    </citation>
    <scope>NUCLEOTIDE SEQUENCE</scope>
</reference>
<proteinExistence type="predicted"/>
<gene>
    <name evidence="1" type="ORF">MNB_SM-7-709</name>
</gene>
<sequence>MKLTLKAVPHIANKVAIELGKSGVVTFTQGMDPVVAAVEKILIENIKQEMALEEKANEICSEHQEDIEFMLADERQLFFMIKKRLAPEFGVILDYEERFSDLSHKILDELYEEDLINYDVAENMIKNIIFNAITSFVAEDSELHYAVVDKIKSYKRKYIPGTDEYEILYEKLYKEELVKRGLD</sequence>
<organism evidence="1">
    <name type="scientific">hydrothermal vent metagenome</name>
    <dbReference type="NCBI Taxonomy" id="652676"/>
    <lineage>
        <taxon>unclassified sequences</taxon>
        <taxon>metagenomes</taxon>
        <taxon>ecological metagenomes</taxon>
    </lineage>
</organism>
<dbReference type="Pfam" id="PF04368">
    <property type="entry name" value="DUF507"/>
    <property type="match status" value="1"/>
</dbReference>
<accession>A0A1W1C306</accession>
<dbReference type="EMBL" id="FPHB01000048">
    <property type="protein sequence ID" value="SFV60135.1"/>
    <property type="molecule type" value="Genomic_DNA"/>
</dbReference>
<name>A0A1W1C306_9ZZZZ</name>